<evidence type="ECO:0000259" key="2">
    <source>
        <dbReference type="PROSITE" id="PS50943"/>
    </source>
</evidence>
<reference evidence="3" key="1">
    <citation type="journal article" date="2021" name="PeerJ">
        <title>Extensive microbial diversity within the chicken gut microbiome revealed by metagenomics and culture.</title>
        <authorList>
            <person name="Gilroy R."/>
            <person name="Ravi A."/>
            <person name="Getino M."/>
            <person name="Pursley I."/>
            <person name="Horton D.L."/>
            <person name="Alikhan N.F."/>
            <person name="Baker D."/>
            <person name="Gharbi K."/>
            <person name="Hall N."/>
            <person name="Watson M."/>
            <person name="Adriaenssens E.M."/>
            <person name="Foster-Nyarko E."/>
            <person name="Jarju S."/>
            <person name="Secka A."/>
            <person name="Antonio M."/>
            <person name="Oren A."/>
            <person name="Chaudhuri R.R."/>
            <person name="La Ragione R."/>
            <person name="Hildebrand F."/>
            <person name="Pallen M.J."/>
        </authorList>
    </citation>
    <scope>NUCLEOTIDE SEQUENCE</scope>
    <source>
        <strain evidence="3">CHK193-4272</strain>
    </source>
</reference>
<dbReference type="SUPFAM" id="SSF47413">
    <property type="entry name" value="lambda repressor-like DNA-binding domains"/>
    <property type="match status" value="1"/>
</dbReference>
<dbReference type="Proteomes" id="UP000886808">
    <property type="component" value="Unassembled WGS sequence"/>
</dbReference>
<gene>
    <name evidence="3" type="ORF">H9746_03590</name>
</gene>
<dbReference type="AlphaFoldDB" id="A0A9D1THK2"/>
<proteinExistence type="predicted"/>
<dbReference type="PANTHER" id="PTHR46558">
    <property type="entry name" value="TRACRIPTIONAL REGULATORY PROTEIN-RELATED-RELATED"/>
    <property type="match status" value="1"/>
</dbReference>
<accession>A0A9D1THK2</accession>
<dbReference type="InterPro" id="IPR001387">
    <property type="entry name" value="Cro/C1-type_HTH"/>
</dbReference>
<feature type="domain" description="HTH cro/C1-type" evidence="2">
    <location>
        <begin position="7"/>
        <end position="61"/>
    </location>
</feature>
<dbReference type="SMART" id="SM00530">
    <property type="entry name" value="HTH_XRE"/>
    <property type="match status" value="1"/>
</dbReference>
<dbReference type="EMBL" id="DXIE01000026">
    <property type="protein sequence ID" value="HIV61918.1"/>
    <property type="molecule type" value="Genomic_DNA"/>
</dbReference>
<dbReference type="Gene3D" id="1.10.260.40">
    <property type="entry name" value="lambda repressor-like DNA-binding domains"/>
    <property type="match status" value="1"/>
</dbReference>
<dbReference type="GO" id="GO:0003677">
    <property type="term" value="F:DNA binding"/>
    <property type="evidence" value="ECO:0007669"/>
    <property type="project" value="UniProtKB-KW"/>
</dbReference>
<evidence type="ECO:0000313" key="3">
    <source>
        <dbReference type="EMBL" id="HIV61918.1"/>
    </source>
</evidence>
<dbReference type="CDD" id="cd00093">
    <property type="entry name" value="HTH_XRE"/>
    <property type="match status" value="1"/>
</dbReference>
<evidence type="ECO:0000313" key="4">
    <source>
        <dbReference type="Proteomes" id="UP000886808"/>
    </source>
</evidence>
<dbReference type="PROSITE" id="PS50943">
    <property type="entry name" value="HTH_CROC1"/>
    <property type="match status" value="1"/>
</dbReference>
<keyword evidence="1" id="KW-0238">DNA-binding</keyword>
<dbReference type="InterPro" id="IPR010982">
    <property type="entry name" value="Lambda_DNA-bd_dom_sf"/>
</dbReference>
<protein>
    <submittedName>
        <fullName evidence="3">Helix-turn-helix domain-containing protein</fullName>
    </submittedName>
</protein>
<organism evidence="3 4">
    <name type="scientific">Candidatus Butyricicoccus avistercoris</name>
    <dbReference type="NCBI Taxonomy" id="2838518"/>
    <lineage>
        <taxon>Bacteria</taxon>
        <taxon>Bacillati</taxon>
        <taxon>Bacillota</taxon>
        <taxon>Clostridia</taxon>
        <taxon>Eubacteriales</taxon>
        <taxon>Butyricicoccaceae</taxon>
        <taxon>Butyricicoccus</taxon>
    </lineage>
</organism>
<name>A0A9D1THK2_9FIRM</name>
<reference evidence="3" key="2">
    <citation type="submission" date="2021-04" db="EMBL/GenBank/DDBJ databases">
        <authorList>
            <person name="Gilroy R."/>
        </authorList>
    </citation>
    <scope>NUCLEOTIDE SEQUENCE</scope>
    <source>
        <strain evidence="3">CHK193-4272</strain>
    </source>
</reference>
<evidence type="ECO:0000256" key="1">
    <source>
        <dbReference type="ARBA" id="ARBA00023125"/>
    </source>
</evidence>
<comment type="caution">
    <text evidence="3">The sequence shown here is derived from an EMBL/GenBank/DDBJ whole genome shotgun (WGS) entry which is preliminary data.</text>
</comment>
<sequence length="119" mass="13870">MNIGQRIKKLREDEHLSQLELAKIINVCNTTVSQYENGSRTPSDDIKIKLANYFNVSTDYLLGLSDNEKEPTQEEWDSLTDTQKQIIELMGKLSPEQQDELVRQARYQLWLLLQKDAEQ</sequence>
<dbReference type="PANTHER" id="PTHR46558:SF11">
    <property type="entry name" value="HTH-TYPE TRANSCRIPTIONAL REGULATOR XRE"/>
    <property type="match status" value="1"/>
</dbReference>
<dbReference type="Pfam" id="PF01381">
    <property type="entry name" value="HTH_3"/>
    <property type="match status" value="1"/>
</dbReference>